<dbReference type="Gene3D" id="3.40.50.10750">
    <property type="entry name" value="Isocitrate/Isopropylmalate dehydrogenase-like"/>
    <property type="match status" value="1"/>
</dbReference>
<comment type="similarity">
    <text evidence="5 13">In the N-terminal section; belongs to the CobB/CobQ family.</text>
</comment>
<evidence type="ECO:0000259" key="14">
    <source>
        <dbReference type="Pfam" id="PF01515"/>
    </source>
</evidence>
<dbReference type="InterPro" id="IPR004614">
    <property type="entry name" value="P_AcTrfase"/>
</dbReference>
<dbReference type="PANTHER" id="PTHR43356">
    <property type="entry name" value="PHOSPHATE ACETYLTRANSFERASE"/>
    <property type="match status" value="1"/>
</dbReference>
<dbReference type="Gene3D" id="3.40.50.10950">
    <property type="match status" value="1"/>
</dbReference>
<dbReference type="Pfam" id="PF07085">
    <property type="entry name" value="DRTGG"/>
    <property type="match status" value="1"/>
</dbReference>
<evidence type="ECO:0000256" key="7">
    <source>
        <dbReference type="ARBA" id="ARBA00021528"/>
    </source>
</evidence>
<evidence type="ECO:0000256" key="2">
    <source>
        <dbReference type="ARBA" id="ARBA00004496"/>
    </source>
</evidence>
<comment type="subcellular location">
    <subcellularLocation>
        <location evidence="2 13">Cytoplasm</location>
    </subcellularLocation>
</comment>
<comment type="caution">
    <text evidence="16">The sequence shown here is derived from an EMBL/GenBank/DDBJ whole genome shotgun (WGS) entry which is preliminary data.</text>
</comment>
<dbReference type="EC" id="2.3.1.8" evidence="6 13"/>
<evidence type="ECO:0000256" key="9">
    <source>
        <dbReference type="ARBA" id="ARBA00022679"/>
    </source>
</evidence>
<protein>
    <recommendedName>
        <fullName evidence="7 13">Phosphate acetyltransferase</fullName>
        <ecNumber evidence="6 13">2.3.1.8</ecNumber>
    </recommendedName>
    <alternativeName>
        <fullName evidence="11 13">Phosphotransacetylase</fullName>
    </alternativeName>
</protein>
<dbReference type="InterPro" id="IPR050500">
    <property type="entry name" value="Phos_Acetyltrans/Butyryltrans"/>
</dbReference>
<dbReference type="Pfam" id="PF01515">
    <property type="entry name" value="PTA_PTB"/>
    <property type="match status" value="1"/>
</dbReference>
<comment type="similarity">
    <text evidence="4 13">In the C-terminal section; belongs to the phosphate acetyltransferase and butyryltransferase family.</text>
</comment>
<comment type="catalytic activity">
    <reaction evidence="1 13">
        <text>acetyl-CoA + phosphate = acetyl phosphate + CoA</text>
        <dbReference type="Rhea" id="RHEA:19521"/>
        <dbReference type="ChEBI" id="CHEBI:22191"/>
        <dbReference type="ChEBI" id="CHEBI:43474"/>
        <dbReference type="ChEBI" id="CHEBI:57287"/>
        <dbReference type="ChEBI" id="CHEBI:57288"/>
        <dbReference type="EC" id="2.3.1.8"/>
    </reaction>
</comment>
<dbReference type="InterPro" id="IPR028979">
    <property type="entry name" value="Ser_kin/Pase_Hpr-like_N_sf"/>
</dbReference>
<dbReference type="RefSeq" id="WP_345710637.1">
    <property type="nucleotide sequence ID" value="NZ_BAABIL010000041.1"/>
</dbReference>
<dbReference type="InterPro" id="IPR016475">
    <property type="entry name" value="P-Actrans_bac"/>
</dbReference>
<name>A0ABP9H8E9_9ACTN</name>
<proteinExistence type="inferred from homology"/>
<accession>A0ABP9H8E9</accession>
<sequence>MARTLLLVPTGHGTGLTSVCLGLLRAQDSRGVDVGFAKPLGQPRRGGEGPDRSAALVRLVTSLEPAEPAPAAHVAERLSRGDLDDLMEEVVAAVEPVQARHDVVVVEGLVPSGEQVYSGRVNLALAAALDADVVLVGSASAAAVRSGEVAGEAERIAEDMAIAGGTYRAGEGVRVVGGVVNRWPVPADPDVATTAAADLRAACERRGIPLVGVVPARTELTWPRVCDLVRALDVDVITPGEQDRRIEEVVVAAQAVPGMLPLLRKGRLVLVPGDRHDVVLSACLAALNGVRLAGLLLTAGVVMDPRVAELTRAAAATGLPILLSPVSTYETASAVRDLDPEVPVDDADRALAVTGTVAEALDPAWLAGLPTPSHTPRLSPAAFRRRLTTLARQSVRRIVLPEGSEPRTLQAAAICAERGIARPVLLAPPAEVAAVAAGLGLELPAGVEVLDPAALVDRYVDVLVAARRHKGMQPDVARDTLADTIWLGTTMLAAGDVDGLVAGAVHTTADTVRPALQVVRTKPGARLVSSVFFMCLPDDVVLYGDCAVNPDPGPEDLADIALQSAASARAFGIDPRVAMISFSTGSSGSGEAVSKVAEATRTAREREPDLVIDGPLQYDAAAVASVARSKAPGSPVAGRATVFVFPDLNTGNTTYKAVQRNAGVVSIGPMLQGLAKPVNDLSRGALVEDIVYTIALTAIQAARG</sequence>
<keyword evidence="8 13" id="KW-0963">Cytoplasm</keyword>
<dbReference type="PIRSF" id="PIRSF006107">
    <property type="entry name" value="PhpActrans_proteobac"/>
    <property type="match status" value="1"/>
</dbReference>
<evidence type="ECO:0000313" key="17">
    <source>
        <dbReference type="Proteomes" id="UP001501195"/>
    </source>
</evidence>
<feature type="domain" description="Phosphate acetyl/butaryl transferase" evidence="14">
    <location>
        <begin position="383"/>
        <end position="698"/>
    </location>
</feature>
<comment type="function">
    <text evidence="12 13">Involved in acetate metabolism.</text>
</comment>
<dbReference type="NCBIfam" id="NF007233">
    <property type="entry name" value="PRK09653.1"/>
    <property type="match status" value="1"/>
</dbReference>
<evidence type="ECO:0000256" key="5">
    <source>
        <dbReference type="ARBA" id="ARBA00009786"/>
    </source>
</evidence>
<evidence type="ECO:0000256" key="6">
    <source>
        <dbReference type="ARBA" id="ARBA00012707"/>
    </source>
</evidence>
<dbReference type="NCBIfam" id="NF004167">
    <property type="entry name" value="PRK05632.1"/>
    <property type="match status" value="1"/>
</dbReference>
<evidence type="ECO:0000256" key="10">
    <source>
        <dbReference type="ARBA" id="ARBA00023315"/>
    </source>
</evidence>
<dbReference type="NCBIfam" id="TIGR00651">
    <property type="entry name" value="pta"/>
    <property type="match status" value="1"/>
</dbReference>
<dbReference type="InterPro" id="IPR042112">
    <property type="entry name" value="P_AcTrfase_dom2"/>
</dbReference>
<dbReference type="EMBL" id="BAABIL010000041">
    <property type="protein sequence ID" value="GAA4963909.1"/>
    <property type="molecule type" value="Genomic_DNA"/>
</dbReference>
<dbReference type="Gene3D" id="3.40.1390.20">
    <property type="entry name" value="HprK N-terminal domain-like"/>
    <property type="match status" value="1"/>
</dbReference>
<evidence type="ECO:0000256" key="12">
    <source>
        <dbReference type="ARBA" id="ARBA00049955"/>
    </source>
</evidence>
<dbReference type="InterPro" id="IPR002505">
    <property type="entry name" value="PTA_PTB"/>
</dbReference>
<dbReference type="SUPFAM" id="SSF52540">
    <property type="entry name" value="P-loop containing nucleoside triphosphate hydrolases"/>
    <property type="match status" value="1"/>
</dbReference>
<dbReference type="InterPro" id="IPR010766">
    <property type="entry name" value="DRTGG"/>
</dbReference>
<keyword evidence="17" id="KW-1185">Reference proteome</keyword>
<evidence type="ECO:0000256" key="8">
    <source>
        <dbReference type="ARBA" id="ARBA00022490"/>
    </source>
</evidence>
<evidence type="ECO:0000256" key="3">
    <source>
        <dbReference type="ARBA" id="ARBA00004989"/>
    </source>
</evidence>
<dbReference type="PANTHER" id="PTHR43356:SF3">
    <property type="entry name" value="PHOSPHATE ACETYLTRANSFERASE"/>
    <property type="match status" value="1"/>
</dbReference>
<comment type="pathway">
    <text evidence="3 13">Metabolic intermediate biosynthesis; acetyl-CoA biosynthesis; acetyl-CoA from acetate: step 2/2.</text>
</comment>
<organism evidence="16 17">
    <name type="scientific">Kineococcus glutinatus</name>
    <dbReference type="NCBI Taxonomy" id="1070872"/>
    <lineage>
        <taxon>Bacteria</taxon>
        <taxon>Bacillati</taxon>
        <taxon>Actinomycetota</taxon>
        <taxon>Actinomycetes</taxon>
        <taxon>Kineosporiales</taxon>
        <taxon>Kineosporiaceae</taxon>
        <taxon>Kineococcus</taxon>
    </lineage>
</organism>
<keyword evidence="9 13" id="KW-0808">Transferase</keyword>
<reference evidence="17" key="1">
    <citation type="journal article" date="2019" name="Int. J. Syst. Evol. Microbiol.">
        <title>The Global Catalogue of Microorganisms (GCM) 10K type strain sequencing project: providing services to taxonomists for standard genome sequencing and annotation.</title>
        <authorList>
            <consortium name="The Broad Institute Genomics Platform"/>
            <consortium name="The Broad Institute Genome Sequencing Center for Infectious Disease"/>
            <person name="Wu L."/>
            <person name="Ma J."/>
        </authorList>
    </citation>
    <scope>NUCLEOTIDE SEQUENCE [LARGE SCALE GENOMIC DNA]</scope>
    <source>
        <strain evidence="17">JCM 18126</strain>
    </source>
</reference>
<evidence type="ECO:0000256" key="11">
    <source>
        <dbReference type="ARBA" id="ARBA00031108"/>
    </source>
</evidence>
<dbReference type="Gene3D" id="3.40.50.300">
    <property type="entry name" value="P-loop containing nucleotide triphosphate hydrolases"/>
    <property type="match status" value="1"/>
</dbReference>
<keyword evidence="10 13" id="KW-0012">Acyltransferase</keyword>
<dbReference type="InterPro" id="IPR042113">
    <property type="entry name" value="P_AcTrfase_dom1"/>
</dbReference>
<evidence type="ECO:0000256" key="4">
    <source>
        <dbReference type="ARBA" id="ARBA00008756"/>
    </source>
</evidence>
<evidence type="ECO:0000313" key="16">
    <source>
        <dbReference type="EMBL" id="GAA4963909.1"/>
    </source>
</evidence>
<dbReference type="InterPro" id="IPR027417">
    <property type="entry name" value="P-loop_NTPase"/>
</dbReference>
<dbReference type="Pfam" id="PF13500">
    <property type="entry name" value="AAA_26"/>
    <property type="match status" value="1"/>
</dbReference>
<gene>
    <name evidence="16" type="primary">pta</name>
    <name evidence="16" type="ORF">GCM10023225_03970</name>
</gene>
<dbReference type="SUPFAM" id="SSF75138">
    <property type="entry name" value="HprK N-terminal domain-like"/>
    <property type="match status" value="1"/>
</dbReference>
<evidence type="ECO:0000259" key="15">
    <source>
        <dbReference type="Pfam" id="PF07085"/>
    </source>
</evidence>
<feature type="domain" description="DRTGG" evidence="15">
    <location>
        <begin position="227"/>
        <end position="336"/>
    </location>
</feature>
<dbReference type="SUPFAM" id="SSF53659">
    <property type="entry name" value="Isocitrate/Isopropylmalate dehydrogenase-like"/>
    <property type="match status" value="1"/>
</dbReference>
<comment type="domain">
    <text evidence="13">The N-terminal region seems to be important for proper quaternary structure. The C-terminal region contains the substrate-binding site.</text>
</comment>
<evidence type="ECO:0000256" key="1">
    <source>
        <dbReference type="ARBA" id="ARBA00000705"/>
    </source>
</evidence>
<dbReference type="Proteomes" id="UP001501195">
    <property type="component" value="Unassembled WGS sequence"/>
</dbReference>
<evidence type="ECO:0000256" key="13">
    <source>
        <dbReference type="PIRNR" id="PIRNR006107"/>
    </source>
</evidence>
<dbReference type="CDD" id="cd03109">
    <property type="entry name" value="DTBS"/>
    <property type="match status" value="1"/>
</dbReference>